<dbReference type="GO" id="GO:0070008">
    <property type="term" value="F:serine-type exopeptidase activity"/>
    <property type="evidence" value="ECO:0007669"/>
    <property type="project" value="InterPro"/>
</dbReference>
<comment type="similarity">
    <text evidence="1">Belongs to the peptidase S28 family.</text>
</comment>
<keyword evidence="3" id="KW-0732">Signal</keyword>
<dbReference type="Proteomes" id="UP000887540">
    <property type="component" value="Unplaced"/>
</dbReference>
<organism evidence="6 7">
    <name type="scientific">Acrobeloides nanus</name>
    <dbReference type="NCBI Taxonomy" id="290746"/>
    <lineage>
        <taxon>Eukaryota</taxon>
        <taxon>Metazoa</taxon>
        <taxon>Ecdysozoa</taxon>
        <taxon>Nematoda</taxon>
        <taxon>Chromadorea</taxon>
        <taxon>Rhabditida</taxon>
        <taxon>Tylenchina</taxon>
        <taxon>Cephalobomorpha</taxon>
        <taxon>Cephaloboidea</taxon>
        <taxon>Cephalobidae</taxon>
        <taxon>Acrobeloides</taxon>
    </lineage>
</organism>
<dbReference type="InterPro" id="IPR029058">
    <property type="entry name" value="AB_hydrolase_fold"/>
</dbReference>
<accession>A0A914E1T2</accession>
<dbReference type="PANTHER" id="PTHR11010:SF101">
    <property type="entry name" value="SERINE PROTEASE F56F10.1-RELATED"/>
    <property type="match status" value="1"/>
</dbReference>
<dbReference type="Pfam" id="PF05577">
    <property type="entry name" value="Peptidase_S28"/>
    <property type="match status" value="1"/>
</dbReference>
<proteinExistence type="inferred from homology"/>
<evidence type="ECO:0000313" key="7">
    <source>
        <dbReference type="WBParaSite" id="ACRNAN_scaffold5305.g16598.t1"/>
    </source>
</evidence>
<evidence type="ECO:0000256" key="3">
    <source>
        <dbReference type="ARBA" id="ARBA00022729"/>
    </source>
</evidence>
<protein>
    <submittedName>
        <fullName evidence="7">Uncharacterized protein</fullName>
    </submittedName>
</protein>
<evidence type="ECO:0000256" key="1">
    <source>
        <dbReference type="ARBA" id="ARBA00011079"/>
    </source>
</evidence>
<sequence length="359" mass="41133">MIATNWPGPLSAPSNPLIHFSPTFSEYTQKVEQAIWWESQVNKNNAACYNNTRDAFEYIRTAVYTESGRNELNRVFNVQPPLGSNMSTIDFDSTNFFANLIGIINVIDQYSFDDRGPSTINSSGLNIANFCGFMIDPKANHTERLYNVYAWYYSWNGYSPPPPFDNDYWGDMDYFRDVSFQSGGAAYRGWMWLLCNEFGWLPTTDFGYGIFQNLVPLSYYMKYCQDIFDTTINNDYIETNIAATFQKYGLPSNYNGSNVVLPNGSLDGWGTIGCNVSDDAVHRKVRTTIGGAHCVDMYPYTQNTPGSVENSDVINTINLVKQESYIIKYWKNYELNKCYYKNRTDFGKYYSKNRADFGP</sequence>
<reference evidence="7" key="1">
    <citation type="submission" date="2022-11" db="UniProtKB">
        <authorList>
            <consortium name="WormBaseParasite"/>
        </authorList>
    </citation>
    <scope>IDENTIFICATION</scope>
</reference>
<dbReference type="InterPro" id="IPR008758">
    <property type="entry name" value="Peptidase_S28"/>
</dbReference>
<evidence type="ECO:0000256" key="2">
    <source>
        <dbReference type="ARBA" id="ARBA00022670"/>
    </source>
</evidence>
<name>A0A914E1T2_9BILA</name>
<evidence type="ECO:0000256" key="4">
    <source>
        <dbReference type="ARBA" id="ARBA00022801"/>
    </source>
</evidence>
<dbReference type="Gene3D" id="3.40.50.1820">
    <property type="entry name" value="alpha/beta hydrolase"/>
    <property type="match status" value="1"/>
</dbReference>
<dbReference type="WBParaSite" id="ACRNAN_scaffold5305.g16598.t1">
    <property type="protein sequence ID" value="ACRNAN_scaffold5305.g16598.t1"/>
    <property type="gene ID" value="ACRNAN_scaffold5305.g16598"/>
</dbReference>
<evidence type="ECO:0000256" key="5">
    <source>
        <dbReference type="ARBA" id="ARBA00023180"/>
    </source>
</evidence>
<dbReference type="GO" id="GO:0006508">
    <property type="term" value="P:proteolysis"/>
    <property type="evidence" value="ECO:0007669"/>
    <property type="project" value="UniProtKB-KW"/>
</dbReference>
<keyword evidence="6" id="KW-1185">Reference proteome</keyword>
<dbReference type="PANTHER" id="PTHR11010">
    <property type="entry name" value="PROTEASE S28 PRO-X CARBOXYPEPTIDASE-RELATED"/>
    <property type="match status" value="1"/>
</dbReference>
<keyword evidence="2" id="KW-0645">Protease</keyword>
<dbReference type="GO" id="GO:0008239">
    <property type="term" value="F:dipeptidyl-peptidase activity"/>
    <property type="evidence" value="ECO:0007669"/>
    <property type="project" value="TreeGrafter"/>
</dbReference>
<dbReference type="AlphaFoldDB" id="A0A914E1T2"/>
<keyword evidence="4" id="KW-0378">Hydrolase</keyword>
<evidence type="ECO:0000313" key="6">
    <source>
        <dbReference type="Proteomes" id="UP000887540"/>
    </source>
</evidence>
<dbReference type="InterPro" id="IPR042269">
    <property type="entry name" value="Ser_carbopepase_S28_SKS"/>
</dbReference>
<dbReference type="Gene3D" id="1.20.120.980">
    <property type="entry name" value="Serine carboxypeptidase S28, SKS domain"/>
    <property type="match status" value="1"/>
</dbReference>
<keyword evidence="5" id="KW-0325">Glycoprotein</keyword>